<evidence type="ECO:0000313" key="2">
    <source>
        <dbReference type="Proteomes" id="UP000186551"/>
    </source>
</evidence>
<dbReference type="SUPFAM" id="SSF158668">
    <property type="entry name" value="MtlR-like"/>
    <property type="match status" value="1"/>
</dbReference>
<dbReference type="STRING" id="1797110.A3841_13145"/>
<dbReference type="InterPro" id="IPR038026">
    <property type="entry name" value="MtlR-like_sf"/>
</dbReference>
<dbReference type="AlphaFoldDB" id="A0A1Q5PEW6"/>
<reference evidence="1 2" key="1">
    <citation type="submission" date="2016-03" db="EMBL/GenBank/DDBJ databases">
        <title>Genome sequence of Pontibacter sp. nov., of the family cytophagaceae, isolated from marine sediment of the Yellow Sea, China.</title>
        <authorList>
            <person name="Zhang G."/>
            <person name="Zhang R."/>
        </authorList>
    </citation>
    <scope>NUCLEOTIDE SEQUENCE [LARGE SCALE GENOMIC DNA]</scope>
    <source>
        <strain evidence="1 2">S10-8</strain>
    </source>
</reference>
<evidence type="ECO:0000313" key="1">
    <source>
        <dbReference type="EMBL" id="OKL40790.1"/>
    </source>
</evidence>
<gene>
    <name evidence="1" type="ORF">A3841_13145</name>
</gene>
<keyword evidence="2" id="KW-1185">Reference proteome</keyword>
<organism evidence="1 2">
    <name type="scientific">Pontibacter flavimaris</name>
    <dbReference type="NCBI Taxonomy" id="1797110"/>
    <lineage>
        <taxon>Bacteria</taxon>
        <taxon>Pseudomonadati</taxon>
        <taxon>Bacteroidota</taxon>
        <taxon>Cytophagia</taxon>
        <taxon>Cytophagales</taxon>
        <taxon>Hymenobacteraceae</taxon>
        <taxon>Pontibacter</taxon>
    </lineage>
</organism>
<proteinExistence type="predicted"/>
<sequence length="171" mass="20103">MLETSLTNFIDSFFPRSSVKLGTNFIKKVTTSTDNITFILLGHLYIERLLNEILLKEFDIHDIKKGNKSLNTFYKKVVFLKKTKTIDEELINDILLINSLRNAFAHELNYKLSNFNIWKLSALKNVERNDFEPNSKAAKDIFTRLIIKVYFFKILRDLTEKFRFLSLLNEG</sequence>
<accession>A0A1Q5PEW6</accession>
<comment type="caution">
    <text evidence="1">The sequence shown here is derived from an EMBL/GenBank/DDBJ whole genome shotgun (WGS) entry which is preliminary data.</text>
</comment>
<dbReference type="Gene3D" id="1.20.120.330">
    <property type="entry name" value="Nucleotidyltransferases domain 2"/>
    <property type="match status" value="1"/>
</dbReference>
<dbReference type="EMBL" id="LVWA01000004">
    <property type="protein sequence ID" value="OKL40790.1"/>
    <property type="molecule type" value="Genomic_DNA"/>
</dbReference>
<evidence type="ECO:0008006" key="3">
    <source>
        <dbReference type="Google" id="ProtNLM"/>
    </source>
</evidence>
<dbReference type="Proteomes" id="UP000186551">
    <property type="component" value="Unassembled WGS sequence"/>
</dbReference>
<name>A0A1Q5PEW6_9BACT</name>
<protein>
    <recommendedName>
        <fullName evidence="3">Mannitol repressor</fullName>
    </recommendedName>
</protein>